<dbReference type="InterPro" id="IPR028427">
    <property type="entry name" value="Met_Sox_Rdtase_MsrB"/>
</dbReference>
<evidence type="ECO:0000256" key="2">
    <source>
        <dbReference type="ARBA" id="ARBA00012499"/>
    </source>
</evidence>
<dbReference type="PANTHER" id="PTHR46081:SF8">
    <property type="entry name" value="PEPTIDE METHIONINE SULFOXIDE REDUCTASE 2"/>
    <property type="match status" value="1"/>
</dbReference>
<evidence type="ECO:0000256" key="1">
    <source>
        <dbReference type="ARBA" id="ARBA00001947"/>
    </source>
</evidence>
<evidence type="ECO:0000256" key="5">
    <source>
        <dbReference type="ARBA" id="ARBA00023002"/>
    </source>
</evidence>
<evidence type="ECO:0000313" key="8">
    <source>
        <dbReference type="EMBL" id="SQB98024.1"/>
    </source>
</evidence>
<protein>
    <recommendedName>
        <fullName evidence="2">peptide-methionine (R)-S-oxide reductase</fullName>
        <ecNumber evidence="2">1.8.4.12</ecNumber>
    </recommendedName>
</protein>
<dbReference type="Gene3D" id="2.170.150.20">
    <property type="entry name" value="Peptide methionine sulfoxide reductase"/>
    <property type="match status" value="1"/>
</dbReference>
<proteinExistence type="predicted"/>
<dbReference type="EMBL" id="UAWL01000006">
    <property type="protein sequence ID" value="SQB98024.1"/>
    <property type="molecule type" value="Genomic_DNA"/>
</dbReference>
<dbReference type="AlphaFoldDB" id="A0A2X3BE28"/>
<dbReference type="GO" id="GO:0006979">
    <property type="term" value="P:response to oxidative stress"/>
    <property type="evidence" value="ECO:0007669"/>
    <property type="project" value="InterPro"/>
</dbReference>
<evidence type="ECO:0000259" key="7">
    <source>
        <dbReference type="PROSITE" id="PS51790"/>
    </source>
</evidence>
<keyword evidence="5 8" id="KW-0560">Oxidoreductase</keyword>
<dbReference type="SUPFAM" id="SSF51316">
    <property type="entry name" value="Mss4-like"/>
    <property type="match status" value="1"/>
</dbReference>
<feature type="domain" description="MsrB" evidence="7">
    <location>
        <begin position="4"/>
        <end position="123"/>
    </location>
</feature>
<comment type="cofactor">
    <cofactor evidence="1">
        <name>Zn(2+)</name>
        <dbReference type="ChEBI" id="CHEBI:29105"/>
    </cofactor>
</comment>
<accession>A0A2X3BE28</accession>
<dbReference type="InterPro" id="IPR011057">
    <property type="entry name" value="Mss4-like_sf"/>
</dbReference>
<dbReference type="GO" id="GO:0030091">
    <property type="term" value="P:protein repair"/>
    <property type="evidence" value="ECO:0007669"/>
    <property type="project" value="InterPro"/>
</dbReference>
<evidence type="ECO:0000256" key="4">
    <source>
        <dbReference type="ARBA" id="ARBA00022833"/>
    </source>
</evidence>
<organism evidence="8 9">
    <name type="scientific">Helicobacter fennelliae</name>
    <dbReference type="NCBI Taxonomy" id="215"/>
    <lineage>
        <taxon>Bacteria</taxon>
        <taxon>Pseudomonadati</taxon>
        <taxon>Campylobacterota</taxon>
        <taxon>Epsilonproteobacteria</taxon>
        <taxon>Campylobacterales</taxon>
        <taxon>Helicobacteraceae</taxon>
        <taxon>Helicobacter</taxon>
    </lineage>
</organism>
<gene>
    <name evidence="8" type="primary">msrB</name>
    <name evidence="8" type="ORF">NCTC13102_00474</name>
</gene>
<dbReference type="GO" id="GO:0033743">
    <property type="term" value="F:peptide-methionine (R)-S-oxide reductase activity"/>
    <property type="evidence" value="ECO:0007669"/>
    <property type="project" value="UniProtKB-EC"/>
</dbReference>
<dbReference type="NCBIfam" id="NF004036">
    <property type="entry name" value="PRK05508.1"/>
    <property type="match status" value="1"/>
</dbReference>
<dbReference type="InterPro" id="IPR002579">
    <property type="entry name" value="Met_Sox_Rdtase_MsrB_dom"/>
</dbReference>
<dbReference type="PANTHER" id="PTHR46081">
    <property type="entry name" value="PEPTIDE METHIONINE SULFOXIDE REDUCTASE 2"/>
    <property type="match status" value="1"/>
</dbReference>
<reference evidence="8 9" key="1">
    <citation type="submission" date="2018-06" db="EMBL/GenBank/DDBJ databases">
        <authorList>
            <consortium name="Pathogen Informatics"/>
            <person name="Doyle S."/>
        </authorList>
    </citation>
    <scope>NUCLEOTIDE SEQUENCE [LARGE SCALE GENOMIC DNA]</scope>
    <source>
        <strain evidence="8 9">NCTC13102</strain>
    </source>
</reference>
<dbReference type="RefSeq" id="WP_023946566.1">
    <property type="nucleotide sequence ID" value="NZ_JAERIV010000022.1"/>
</dbReference>
<evidence type="ECO:0000313" key="9">
    <source>
        <dbReference type="Proteomes" id="UP000250166"/>
    </source>
</evidence>
<keyword evidence="3" id="KW-0479">Metal-binding</keyword>
<dbReference type="GO" id="GO:0046872">
    <property type="term" value="F:metal ion binding"/>
    <property type="evidence" value="ECO:0007669"/>
    <property type="project" value="UniProtKB-KW"/>
</dbReference>
<dbReference type="Pfam" id="PF01641">
    <property type="entry name" value="SelR"/>
    <property type="match status" value="1"/>
</dbReference>
<comment type="catalytic activity">
    <reaction evidence="6">
        <text>L-methionyl-[protein] + [thioredoxin]-disulfide + H2O = L-methionyl-(R)-S-oxide-[protein] + [thioredoxin]-dithiol</text>
        <dbReference type="Rhea" id="RHEA:24164"/>
        <dbReference type="Rhea" id="RHEA-COMP:10698"/>
        <dbReference type="Rhea" id="RHEA-COMP:10700"/>
        <dbReference type="Rhea" id="RHEA-COMP:12313"/>
        <dbReference type="Rhea" id="RHEA-COMP:12314"/>
        <dbReference type="ChEBI" id="CHEBI:15377"/>
        <dbReference type="ChEBI" id="CHEBI:16044"/>
        <dbReference type="ChEBI" id="CHEBI:29950"/>
        <dbReference type="ChEBI" id="CHEBI:45764"/>
        <dbReference type="ChEBI" id="CHEBI:50058"/>
        <dbReference type="EC" id="1.8.4.12"/>
    </reaction>
</comment>
<evidence type="ECO:0000256" key="6">
    <source>
        <dbReference type="ARBA" id="ARBA00048488"/>
    </source>
</evidence>
<dbReference type="EC" id="1.8.4.12" evidence="2"/>
<dbReference type="PROSITE" id="PS51790">
    <property type="entry name" value="MSRB"/>
    <property type="match status" value="1"/>
</dbReference>
<sequence length="124" mass="13979">MNPPHNQLAKLTPQEEHIIIYKGTEAPFSGIYNDFFESGIYVCKQCETSLFSSESKFRSMCGWASFDDCFEGVVMQADRDGRRTEIVCKNCKGHLGHVFEGEGFTPKNTRHCVNSLSIKFIGNS</sequence>
<evidence type="ECO:0000256" key="3">
    <source>
        <dbReference type="ARBA" id="ARBA00022723"/>
    </source>
</evidence>
<name>A0A2X3BE28_9HELI</name>
<dbReference type="Proteomes" id="UP000250166">
    <property type="component" value="Unassembled WGS sequence"/>
</dbReference>
<keyword evidence="4" id="KW-0862">Zinc</keyword>